<name>A0ABC9XLV8_GRUJA</name>
<sequence>MKMIKGLEHLSYEDRLRELGLFSLEKRRVWGDLVAAYQYLKGPTGKMILVLLLEVLVLVLREMKKDSGVGSSISTAGSRRFSGAQWHMQNVLKDSVESSDDEFFDARVSYQCELPAVREQEEMVEGKSAILIGMSQWNSNDLVEQIETIGKLEENQGEESAFCSSGFLQEKQREFEFSFFFVLRLLNN</sequence>
<protein>
    <submittedName>
        <fullName evidence="1">Membrane-associated phosphatidylinositol transfer protein 3</fullName>
    </submittedName>
</protein>
<proteinExistence type="predicted"/>
<dbReference type="Proteomes" id="UP001623348">
    <property type="component" value="Unassembled WGS sequence"/>
</dbReference>
<dbReference type="AlphaFoldDB" id="A0ABC9XLV8"/>
<comment type="caution">
    <text evidence="1">The sequence shown here is derived from an EMBL/GenBank/DDBJ whole genome shotgun (WGS) entry which is preliminary data.</text>
</comment>
<evidence type="ECO:0000313" key="2">
    <source>
        <dbReference type="Proteomes" id="UP001623348"/>
    </source>
</evidence>
<accession>A0ABC9XLV8</accession>
<reference evidence="1 2" key="1">
    <citation type="submission" date="2024-06" db="EMBL/GenBank/DDBJ databases">
        <title>The draft genome of Grus japonensis, version 3.</title>
        <authorList>
            <person name="Nabeshima K."/>
            <person name="Suzuki S."/>
            <person name="Onuma M."/>
        </authorList>
    </citation>
    <scope>NUCLEOTIDE SEQUENCE [LARGE SCALE GENOMIC DNA]</scope>
    <source>
        <strain evidence="1 2">451A</strain>
    </source>
</reference>
<dbReference type="EMBL" id="BAAFJT010000019">
    <property type="protein sequence ID" value="GAB0198279.1"/>
    <property type="molecule type" value="Genomic_DNA"/>
</dbReference>
<keyword evidence="2" id="KW-1185">Reference proteome</keyword>
<gene>
    <name evidence="1" type="ORF">GRJ2_002293300</name>
</gene>
<evidence type="ECO:0000313" key="1">
    <source>
        <dbReference type="EMBL" id="GAB0198279.1"/>
    </source>
</evidence>
<organism evidence="1 2">
    <name type="scientific">Grus japonensis</name>
    <name type="common">Japanese crane</name>
    <name type="synonym">Red-crowned crane</name>
    <dbReference type="NCBI Taxonomy" id="30415"/>
    <lineage>
        <taxon>Eukaryota</taxon>
        <taxon>Metazoa</taxon>
        <taxon>Chordata</taxon>
        <taxon>Craniata</taxon>
        <taxon>Vertebrata</taxon>
        <taxon>Euteleostomi</taxon>
        <taxon>Archelosauria</taxon>
        <taxon>Archosauria</taxon>
        <taxon>Dinosauria</taxon>
        <taxon>Saurischia</taxon>
        <taxon>Theropoda</taxon>
        <taxon>Coelurosauria</taxon>
        <taxon>Aves</taxon>
        <taxon>Neognathae</taxon>
        <taxon>Neoaves</taxon>
        <taxon>Gruiformes</taxon>
        <taxon>Gruidae</taxon>
        <taxon>Grus</taxon>
    </lineage>
</organism>